<accession>A0A9X1S9K7</accession>
<keyword evidence="3" id="KW-0808">Transferase</keyword>
<keyword evidence="2" id="KW-0328">Glycosyltransferase</keyword>
<evidence type="ECO:0000313" key="6">
    <source>
        <dbReference type="EMBL" id="UON91238.1"/>
    </source>
</evidence>
<proteinExistence type="inferred from homology"/>
<keyword evidence="7" id="KW-1185">Reference proteome</keyword>
<dbReference type="InterPro" id="IPR029044">
    <property type="entry name" value="Nucleotide-diphossugar_trans"/>
</dbReference>
<evidence type="ECO:0000256" key="1">
    <source>
        <dbReference type="ARBA" id="ARBA00006739"/>
    </source>
</evidence>
<evidence type="ECO:0000259" key="4">
    <source>
        <dbReference type="Pfam" id="PF00535"/>
    </source>
</evidence>
<dbReference type="Proteomes" id="UP000829758">
    <property type="component" value="Chromosome"/>
</dbReference>
<reference evidence="5" key="1">
    <citation type="submission" date="2021-10" db="EMBL/GenBank/DDBJ databases">
        <title>Novel species in genus Arthrobacter.</title>
        <authorList>
            <person name="Liu Y."/>
        </authorList>
    </citation>
    <scope>NUCLEOTIDE SEQUENCE</scope>
    <source>
        <strain evidence="5">Zg-Y462</strain>
        <strain evidence="7">zg-Y462</strain>
    </source>
</reference>
<dbReference type="EMBL" id="JAJFZT010000009">
    <property type="protein sequence ID" value="MCC3273760.1"/>
    <property type="molecule type" value="Genomic_DNA"/>
</dbReference>
<dbReference type="GO" id="GO:0016757">
    <property type="term" value="F:glycosyltransferase activity"/>
    <property type="evidence" value="ECO:0007669"/>
    <property type="project" value="UniProtKB-KW"/>
</dbReference>
<feature type="domain" description="Glycosyltransferase 2-like" evidence="4">
    <location>
        <begin position="6"/>
        <end position="125"/>
    </location>
</feature>
<dbReference type="AlphaFoldDB" id="A0A9X1S9K7"/>
<name>A0A9X1S9K7_9MICC</name>
<dbReference type="Gene3D" id="3.90.550.10">
    <property type="entry name" value="Spore Coat Polysaccharide Biosynthesis Protein SpsA, Chain A"/>
    <property type="match status" value="1"/>
</dbReference>
<dbReference type="Pfam" id="PF00535">
    <property type="entry name" value="Glycos_transf_2"/>
    <property type="match status" value="1"/>
</dbReference>
<dbReference type="Proteomes" id="UP001155145">
    <property type="component" value="Unassembled WGS sequence"/>
</dbReference>
<comment type="similarity">
    <text evidence="1">Belongs to the glycosyltransferase 2 family.</text>
</comment>
<gene>
    <name evidence="5" type="ORF">LJ755_13605</name>
    <name evidence="6" type="ORF">MUK71_11545</name>
</gene>
<evidence type="ECO:0000313" key="5">
    <source>
        <dbReference type="EMBL" id="MCC3273760.1"/>
    </source>
</evidence>
<dbReference type="InterPro" id="IPR001173">
    <property type="entry name" value="Glyco_trans_2-like"/>
</dbReference>
<sequence>MEKIDVLLPYYGDVEFMKIATASVLAQSYDHWRLLVLDDAYADDEPARWFAGQTDPRITYLRNSENLGASGNFRKALSMAQAPLTVMMGADDVMLPGYLQRVAEILDAYPQVAVAQPRVQVIDEYGYPILPLTDRIKRFISPKPAPEVVIGGEDMAASLLHGGWHYFPSLAWRTAEMQRYGFRPGYDVVQDLALLLDIAAGGGSMVLFDDTVFQYRRHSRSDSSVRAGDGRRFEEERRFFCAEAERFRTLGWQRAARAAHLHWTSRLHALSLLLRTARSADWGAAGLLWRHVVR</sequence>
<dbReference type="EMBL" id="CP094984">
    <property type="protein sequence ID" value="UON91238.1"/>
    <property type="molecule type" value="Genomic_DNA"/>
</dbReference>
<dbReference type="PANTHER" id="PTHR43685">
    <property type="entry name" value="GLYCOSYLTRANSFERASE"/>
    <property type="match status" value="1"/>
</dbReference>
<dbReference type="SUPFAM" id="SSF53448">
    <property type="entry name" value="Nucleotide-diphospho-sugar transferases"/>
    <property type="match status" value="1"/>
</dbReference>
<evidence type="ECO:0000313" key="8">
    <source>
        <dbReference type="Proteomes" id="UP001155145"/>
    </source>
</evidence>
<evidence type="ECO:0000256" key="3">
    <source>
        <dbReference type="ARBA" id="ARBA00022679"/>
    </source>
</evidence>
<evidence type="ECO:0000256" key="2">
    <source>
        <dbReference type="ARBA" id="ARBA00022676"/>
    </source>
</evidence>
<dbReference type="RefSeq" id="WP_227929449.1">
    <property type="nucleotide sequence ID" value="NZ_CP094984.1"/>
</dbReference>
<dbReference type="PANTHER" id="PTHR43685:SF5">
    <property type="entry name" value="GLYCOSYLTRANSFERASE EPSE-RELATED"/>
    <property type="match status" value="1"/>
</dbReference>
<organism evidence="5 8">
    <name type="scientific">Arthrobacter zhangbolii</name>
    <dbReference type="NCBI Taxonomy" id="2886936"/>
    <lineage>
        <taxon>Bacteria</taxon>
        <taxon>Bacillati</taxon>
        <taxon>Actinomycetota</taxon>
        <taxon>Actinomycetes</taxon>
        <taxon>Micrococcales</taxon>
        <taxon>Micrococcaceae</taxon>
        <taxon>Arthrobacter</taxon>
    </lineage>
</organism>
<evidence type="ECO:0000313" key="7">
    <source>
        <dbReference type="Proteomes" id="UP000829758"/>
    </source>
</evidence>
<protein>
    <submittedName>
        <fullName evidence="5">Glycosyltransferase</fullName>
    </submittedName>
</protein>
<dbReference type="InterPro" id="IPR050834">
    <property type="entry name" value="Glycosyltransf_2"/>
</dbReference>